<dbReference type="Pfam" id="PF07729">
    <property type="entry name" value="FCD"/>
    <property type="match status" value="1"/>
</dbReference>
<dbReference type="EMBL" id="VUNB01000007">
    <property type="protein sequence ID" value="MST69663.1"/>
    <property type="molecule type" value="Genomic_DNA"/>
</dbReference>
<keyword evidence="2" id="KW-0238">DNA-binding</keyword>
<dbReference type="GO" id="GO:0003700">
    <property type="term" value="F:DNA-binding transcription factor activity"/>
    <property type="evidence" value="ECO:0007669"/>
    <property type="project" value="InterPro"/>
</dbReference>
<evidence type="ECO:0000256" key="1">
    <source>
        <dbReference type="ARBA" id="ARBA00023015"/>
    </source>
</evidence>
<protein>
    <submittedName>
        <fullName evidence="5">FadR family transcriptional regulator</fullName>
    </submittedName>
</protein>
<dbReference type="SUPFAM" id="SSF46785">
    <property type="entry name" value="Winged helix' DNA-binding domain"/>
    <property type="match status" value="1"/>
</dbReference>
<dbReference type="Gene3D" id="1.20.120.530">
    <property type="entry name" value="GntR ligand-binding domain-like"/>
    <property type="match status" value="1"/>
</dbReference>
<dbReference type="Pfam" id="PF00392">
    <property type="entry name" value="GntR"/>
    <property type="match status" value="1"/>
</dbReference>
<proteinExistence type="predicted"/>
<dbReference type="SUPFAM" id="SSF48008">
    <property type="entry name" value="GntR ligand-binding domain-like"/>
    <property type="match status" value="1"/>
</dbReference>
<dbReference type="InterPro" id="IPR036388">
    <property type="entry name" value="WH-like_DNA-bd_sf"/>
</dbReference>
<comment type="caution">
    <text evidence="5">The sequence shown here is derived from an EMBL/GenBank/DDBJ whole genome shotgun (WGS) entry which is preliminary data.</text>
</comment>
<keyword evidence="3" id="KW-0804">Transcription</keyword>
<dbReference type="InterPro" id="IPR000524">
    <property type="entry name" value="Tscrpt_reg_HTH_GntR"/>
</dbReference>
<evidence type="ECO:0000256" key="3">
    <source>
        <dbReference type="ARBA" id="ARBA00023163"/>
    </source>
</evidence>
<dbReference type="InterPro" id="IPR036390">
    <property type="entry name" value="WH_DNA-bd_sf"/>
</dbReference>
<gene>
    <name evidence="5" type="ORF">FYJ66_08735</name>
</gene>
<dbReference type="PANTHER" id="PTHR43537:SF5">
    <property type="entry name" value="UXU OPERON TRANSCRIPTIONAL REGULATOR"/>
    <property type="match status" value="1"/>
</dbReference>
<evidence type="ECO:0000313" key="5">
    <source>
        <dbReference type="EMBL" id="MST69663.1"/>
    </source>
</evidence>
<evidence type="ECO:0000256" key="2">
    <source>
        <dbReference type="ARBA" id="ARBA00023125"/>
    </source>
</evidence>
<dbReference type="InterPro" id="IPR008920">
    <property type="entry name" value="TF_FadR/GntR_C"/>
</dbReference>
<dbReference type="SMART" id="SM00345">
    <property type="entry name" value="HTH_GNTR"/>
    <property type="match status" value="1"/>
</dbReference>
<name>A0A6A8M9Z8_9FIRM</name>
<dbReference type="Gene3D" id="1.10.10.10">
    <property type="entry name" value="Winged helix-like DNA-binding domain superfamily/Winged helix DNA-binding domain"/>
    <property type="match status" value="1"/>
</dbReference>
<dbReference type="PRINTS" id="PR00035">
    <property type="entry name" value="HTHGNTR"/>
</dbReference>
<dbReference type="AlphaFoldDB" id="A0A6A8M9Z8"/>
<accession>A0A6A8M9Z8</accession>
<dbReference type="InterPro" id="IPR011711">
    <property type="entry name" value="GntR_C"/>
</dbReference>
<dbReference type="PANTHER" id="PTHR43537">
    <property type="entry name" value="TRANSCRIPTIONAL REGULATOR, GNTR FAMILY"/>
    <property type="match status" value="1"/>
</dbReference>
<reference evidence="5" key="1">
    <citation type="submission" date="2019-09" db="EMBL/GenBank/DDBJ databases">
        <title>In-depth cultivation of the pig gut microbiome towards novel bacterial diversity and tailored functional studies.</title>
        <authorList>
            <person name="Wylensek D."/>
            <person name="Hitch T.C.A."/>
            <person name="Clavel T."/>
        </authorList>
    </citation>
    <scope>NUCLEOTIDE SEQUENCE</scope>
    <source>
        <strain evidence="5">RF-744-FAT-WT-3</strain>
    </source>
</reference>
<keyword evidence="1" id="KW-0805">Transcription regulation</keyword>
<feature type="domain" description="HTH gntR-type" evidence="4">
    <location>
        <begin position="38"/>
        <end position="106"/>
    </location>
</feature>
<dbReference type="PROSITE" id="PS50949">
    <property type="entry name" value="HTH_GNTR"/>
    <property type="match status" value="1"/>
</dbReference>
<dbReference type="GO" id="GO:0003677">
    <property type="term" value="F:DNA binding"/>
    <property type="evidence" value="ECO:0007669"/>
    <property type="project" value="UniProtKB-KW"/>
</dbReference>
<organism evidence="5">
    <name type="scientific">Baileyella intestinalis</name>
    <dbReference type="NCBI Taxonomy" id="2606709"/>
    <lineage>
        <taxon>Bacteria</taxon>
        <taxon>Bacillati</taxon>
        <taxon>Bacillota</taxon>
        <taxon>Clostridia</taxon>
        <taxon>Peptostreptococcales</taxon>
        <taxon>Anaerovoracaceae</taxon>
        <taxon>Baileyella</taxon>
    </lineage>
</organism>
<sequence length="268" mass="30521">MYLCIVDHLSTRQTHRLPGLFSLITGEAAMKFEKISLPSQRELFIRKMQEMIISGELAVNERIPPERELAQELGISRTVVNAGIAVLVNQGFLQVRPRQGTFVADYKKEASAETLNAIMRLKGDVLSDSDIRSILEIRWALERLTMKNAIESLTPDAIEDIDKTVESIKDSDSFRQAAENALSFQIKLAELGGNAMLSLIIVTFRAPCLAMWIRFCKIYGINTLYEHTLQSWKLVKARDYDGIRDWIETFSNDAIDGKYTLYEKDLRK</sequence>
<dbReference type="CDD" id="cd07377">
    <property type="entry name" value="WHTH_GntR"/>
    <property type="match status" value="1"/>
</dbReference>
<evidence type="ECO:0000259" key="4">
    <source>
        <dbReference type="PROSITE" id="PS50949"/>
    </source>
</evidence>